<accession>A0A8S1K2M7</accession>
<sequence>MNYNNSEHLNQLLSFQIEDTNEIFYINTYYSPQQLGELFCYQFNLDLTNAKLITQKLLKIIESASHLPQYQYLNEYYERHNDTKCQSNIQFKQSYKLDEFLFDKPQLFDRNKLFQRKIQQNIENIRQQQDQALSIQCTFNPKLNYPNQSQDFNRYQHLYQKGLLKQLERNKNKHIHIDKLDQVDDNCTFQPAINQNYKYQKQKNENLPSQLNIMIKTHLLKQNLYYYQLFQLLDSNNDGLISKNEIDISQLNQQEINHLMPLLMKIEEEDLELDYNQFIKIQLN</sequence>
<dbReference type="PROSITE" id="PS00018">
    <property type="entry name" value="EF_HAND_1"/>
    <property type="match status" value="1"/>
</dbReference>
<dbReference type="PANTHER" id="PTHR35381">
    <property type="entry name" value="EF-HAND DOMAIN-CONTAINING PROTEIN"/>
    <property type="match status" value="1"/>
</dbReference>
<proteinExistence type="predicted"/>
<dbReference type="AlphaFoldDB" id="A0A8S1K2M7"/>
<reference evidence="1" key="1">
    <citation type="submission" date="2021-01" db="EMBL/GenBank/DDBJ databases">
        <authorList>
            <consortium name="Genoscope - CEA"/>
            <person name="William W."/>
        </authorList>
    </citation>
    <scope>NUCLEOTIDE SEQUENCE</scope>
</reference>
<dbReference type="Proteomes" id="UP000688137">
    <property type="component" value="Unassembled WGS sequence"/>
</dbReference>
<evidence type="ECO:0008006" key="3">
    <source>
        <dbReference type="Google" id="ProtNLM"/>
    </source>
</evidence>
<evidence type="ECO:0000313" key="1">
    <source>
        <dbReference type="EMBL" id="CAD8047910.1"/>
    </source>
</evidence>
<protein>
    <recommendedName>
        <fullName evidence="3">EF-hand domain-containing protein</fullName>
    </recommendedName>
</protein>
<gene>
    <name evidence="1" type="ORF">PPRIM_AZ9-3.1.T0120221</name>
</gene>
<keyword evidence="2" id="KW-1185">Reference proteome</keyword>
<comment type="caution">
    <text evidence="1">The sequence shown here is derived from an EMBL/GenBank/DDBJ whole genome shotgun (WGS) entry which is preliminary data.</text>
</comment>
<name>A0A8S1K2M7_PARPR</name>
<dbReference type="EMBL" id="CAJJDM010000009">
    <property type="protein sequence ID" value="CAD8047910.1"/>
    <property type="molecule type" value="Genomic_DNA"/>
</dbReference>
<dbReference type="OMA" id="LPQYQYL"/>
<dbReference type="PANTHER" id="PTHR35381:SF1">
    <property type="entry name" value="EF-HAND DOMAIN-CONTAINING PROTEIN"/>
    <property type="match status" value="1"/>
</dbReference>
<dbReference type="InterPro" id="IPR018247">
    <property type="entry name" value="EF_Hand_1_Ca_BS"/>
</dbReference>
<evidence type="ECO:0000313" key="2">
    <source>
        <dbReference type="Proteomes" id="UP000688137"/>
    </source>
</evidence>
<organism evidence="1 2">
    <name type="scientific">Paramecium primaurelia</name>
    <dbReference type="NCBI Taxonomy" id="5886"/>
    <lineage>
        <taxon>Eukaryota</taxon>
        <taxon>Sar</taxon>
        <taxon>Alveolata</taxon>
        <taxon>Ciliophora</taxon>
        <taxon>Intramacronucleata</taxon>
        <taxon>Oligohymenophorea</taxon>
        <taxon>Peniculida</taxon>
        <taxon>Parameciidae</taxon>
        <taxon>Paramecium</taxon>
    </lineage>
</organism>